<dbReference type="Gene3D" id="6.10.330.20">
    <property type="match status" value="1"/>
</dbReference>
<dbReference type="GO" id="GO:0032543">
    <property type="term" value="P:mitochondrial translation"/>
    <property type="evidence" value="ECO:0007669"/>
    <property type="project" value="TreeGrafter"/>
</dbReference>
<accession>A0A1S3JP52</accession>
<dbReference type="AlphaFoldDB" id="A0A1S3JP52"/>
<dbReference type="GeneID" id="106174918"/>
<keyword evidence="5" id="KW-0687">Ribonucleoprotein</keyword>
<comment type="subcellular location">
    <subcellularLocation>
        <location evidence="1">Mitochondrion</location>
    </subcellularLocation>
</comment>
<dbReference type="KEGG" id="lak:106174918"/>
<dbReference type="Proteomes" id="UP000085678">
    <property type="component" value="Unplaced"/>
</dbReference>
<dbReference type="PANTHER" id="PTHR21183:SF18">
    <property type="entry name" value="LARGE RIBOSOMAL SUBUNIT PROTEIN UL29M"/>
    <property type="match status" value="1"/>
</dbReference>
<name>A0A1S3JP52_LINAN</name>
<dbReference type="InParanoid" id="A0A1S3JP52"/>
<proteinExistence type="inferred from homology"/>
<dbReference type="GO" id="GO:0005762">
    <property type="term" value="C:mitochondrial large ribosomal subunit"/>
    <property type="evidence" value="ECO:0007669"/>
    <property type="project" value="TreeGrafter"/>
</dbReference>
<keyword evidence="3 8" id="KW-0689">Ribosomal protein</keyword>
<dbReference type="GO" id="GO:0003735">
    <property type="term" value="F:structural constituent of ribosome"/>
    <property type="evidence" value="ECO:0007669"/>
    <property type="project" value="InterPro"/>
</dbReference>
<dbReference type="OrthoDB" id="270763at2759"/>
<dbReference type="OMA" id="LTMEHEC"/>
<dbReference type="RefSeq" id="XP_013412145.1">
    <property type="nucleotide sequence ID" value="XM_013556691.2"/>
</dbReference>
<evidence type="ECO:0000313" key="8">
    <source>
        <dbReference type="RefSeq" id="XP_013412145.1"/>
    </source>
</evidence>
<evidence type="ECO:0000256" key="3">
    <source>
        <dbReference type="ARBA" id="ARBA00022980"/>
    </source>
</evidence>
<dbReference type="InterPro" id="IPR038340">
    <property type="entry name" value="MRP-L47_sf"/>
</dbReference>
<gene>
    <name evidence="8" type="primary">LOC106174918</name>
</gene>
<sequence>MSATMLPKTLAVKSFLSKISGVIPILHNSFRHALFVSGNSCTPCSKHFHTSRPASGLWDFFDHKDNWGKREVPVGRPYKKDELRIKGNEDLHKLWYVLLKEYNMLLTMEHEYVRRTEVLPSPERLEKVEESLDNLWEVVRERNEALLQLTTGEGYPDRRYLTKDVLGRPRWKQPREHHVPWFMSKMLHELKFTSGMWTRPFRRLEMEQKSRQRIKAERRQLGAEKKLAARFGQKKDFRMKGHG</sequence>
<evidence type="ECO:0000256" key="4">
    <source>
        <dbReference type="ARBA" id="ARBA00023128"/>
    </source>
</evidence>
<dbReference type="PANTHER" id="PTHR21183">
    <property type="entry name" value="RIBOSOMAL PROTEIN L47, MITOCHONDRIAL-RELATED"/>
    <property type="match status" value="1"/>
</dbReference>
<organism evidence="7 8">
    <name type="scientific">Lingula anatina</name>
    <name type="common">Brachiopod</name>
    <name type="synonym">Lingula unguis</name>
    <dbReference type="NCBI Taxonomy" id="7574"/>
    <lineage>
        <taxon>Eukaryota</taxon>
        <taxon>Metazoa</taxon>
        <taxon>Spiralia</taxon>
        <taxon>Lophotrochozoa</taxon>
        <taxon>Brachiopoda</taxon>
        <taxon>Linguliformea</taxon>
        <taxon>Lingulata</taxon>
        <taxon>Lingulida</taxon>
        <taxon>Linguloidea</taxon>
        <taxon>Lingulidae</taxon>
        <taxon>Lingula</taxon>
    </lineage>
</organism>
<evidence type="ECO:0000256" key="1">
    <source>
        <dbReference type="ARBA" id="ARBA00004173"/>
    </source>
</evidence>
<keyword evidence="7" id="KW-1185">Reference proteome</keyword>
<dbReference type="STRING" id="7574.A0A1S3JP52"/>
<dbReference type="InterPro" id="IPR010729">
    <property type="entry name" value="Ribosomal_uL29_mit"/>
</dbReference>
<protein>
    <recommendedName>
        <fullName evidence="6">Large ribosomal subunit protein uL29m</fullName>
    </recommendedName>
</protein>
<evidence type="ECO:0000256" key="6">
    <source>
        <dbReference type="ARBA" id="ARBA00035289"/>
    </source>
</evidence>
<evidence type="ECO:0000313" key="7">
    <source>
        <dbReference type="Proteomes" id="UP000085678"/>
    </source>
</evidence>
<evidence type="ECO:0000256" key="2">
    <source>
        <dbReference type="ARBA" id="ARBA00009254"/>
    </source>
</evidence>
<reference evidence="8" key="1">
    <citation type="submission" date="2025-08" db="UniProtKB">
        <authorList>
            <consortium name="RefSeq"/>
        </authorList>
    </citation>
    <scope>IDENTIFICATION</scope>
    <source>
        <tissue evidence="8">Gonads</tissue>
    </source>
</reference>
<dbReference type="Pfam" id="PF06984">
    <property type="entry name" value="MRP-L47"/>
    <property type="match status" value="1"/>
</dbReference>
<dbReference type="FunCoup" id="A0A1S3JP52">
    <property type="interactions" value="733"/>
</dbReference>
<comment type="similarity">
    <text evidence="2">Belongs to the universal ribosomal protein uL29 family.</text>
</comment>
<evidence type="ECO:0000256" key="5">
    <source>
        <dbReference type="ARBA" id="ARBA00023274"/>
    </source>
</evidence>
<keyword evidence="4" id="KW-0496">Mitochondrion</keyword>